<dbReference type="Proteomes" id="UP000469949">
    <property type="component" value="Unassembled WGS sequence"/>
</dbReference>
<dbReference type="EMBL" id="WEKV01000014">
    <property type="protein sequence ID" value="KAB7784006.1"/>
    <property type="molecule type" value="Genomic_DNA"/>
</dbReference>
<dbReference type="AlphaFoldDB" id="A0A833J644"/>
<sequence length="57" mass="6744">MRWVRVNGSRRTGPPVCRAFRMPSIRQRRSRPQARMTGGDWTSPERPRQSHAHDNQM</sequence>
<evidence type="ECO:0000313" key="3">
    <source>
        <dbReference type="Proteomes" id="UP000469949"/>
    </source>
</evidence>
<feature type="compositionally biased region" description="Basic and acidic residues" evidence="1">
    <location>
        <begin position="43"/>
        <end position="57"/>
    </location>
</feature>
<accession>A0A833J644</accession>
<comment type="caution">
    <text evidence="2">The sequence shown here is derived from an EMBL/GenBank/DDBJ whole genome shotgun (WGS) entry which is preliminary data.</text>
</comment>
<organism evidence="2 3">
    <name type="scientific">Methylorubrum populi</name>
    <dbReference type="NCBI Taxonomy" id="223967"/>
    <lineage>
        <taxon>Bacteria</taxon>
        <taxon>Pseudomonadati</taxon>
        <taxon>Pseudomonadota</taxon>
        <taxon>Alphaproteobacteria</taxon>
        <taxon>Hyphomicrobiales</taxon>
        <taxon>Methylobacteriaceae</taxon>
        <taxon>Methylorubrum</taxon>
    </lineage>
</organism>
<reference evidence="2 3" key="1">
    <citation type="submission" date="2019-10" db="EMBL/GenBank/DDBJ databases">
        <title>Draft Genome Sequence of the Caffeine Degrading Methylotroph Methylorubrum populi PINKEL.</title>
        <authorList>
            <person name="Dawson S.C."/>
            <person name="Zhang X."/>
            <person name="Wright M.E."/>
            <person name="Sharma G."/>
            <person name="Langner J.T."/>
            <person name="Ditty J.L."/>
            <person name="Subuyuj G.A."/>
        </authorList>
    </citation>
    <scope>NUCLEOTIDE SEQUENCE [LARGE SCALE GENOMIC DNA]</scope>
    <source>
        <strain evidence="2 3">Pinkel</strain>
    </source>
</reference>
<evidence type="ECO:0000313" key="2">
    <source>
        <dbReference type="EMBL" id="KAB7784006.1"/>
    </source>
</evidence>
<feature type="region of interest" description="Disordered" evidence="1">
    <location>
        <begin position="1"/>
        <end position="57"/>
    </location>
</feature>
<protein>
    <submittedName>
        <fullName evidence="2">Uncharacterized protein</fullName>
    </submittedName>
</protein>
<evidence type="ECO:0000256" key="1">
    <source>
        <dbReference type="SAM" id="MobiDB-lite"/>
    </source>
</evidence>
<proteinExistence type="predicted"/>
<name>A0A833J644_9HYPH</name>
<gene>
    <name evidence="2" type="ORF">F8B43_3929</name>
</gene>